<dbReference type="RefSeq" id="WP_188084195.1">
    <property type="nucleotide sequence ID" value="NZ_JACIEU010000030.1"/>
</dbReference>
<reference evidence="2 3" key="1">
    <citation type="submission" date="2020-08" db="EMBL/GenBank/DDBJ databases">
        <title>Genomic Encyclopedia of Type Strains, Phase IV (KMG-IV): sequencing the most valuable type-strain genomes for metagenomic binning, comparative biology and taxonomic classification.</title>
        <authorList>
            <person name="Goeker M."/>
        </authorList>
    </citation>
    <scope>NUCLEOTIDE SEQUENCE [LARGE SCALE GENOMIC DNA]</scope>
    <source>
        <strain evidence="2 3">DSM 19371</strain>
    </source>
</reference>
<dbReference type="AlphaFoldDB" id="A0A7W6LV88"/>
<protein>
    <recommendedName>
        <fullName evidence="1">Glycosyl transferase family 1 domain-containing protein</fullName>
    </recommendedName>
</protein>
<feature type="domain" description="Glycosyl transferase family 1" evidence="1">
    <location>
        <begin position="196"/>
        <end position="315"/>
    </location>
</feature>
<dbReference type="SUPFAM" id="SSF53756">
    <property type="entry name" value="UDP-Glycosyltransferase/glycogen phosphorylase"/>
    <property type="match status" value="1"/>
</dbReference>
<accession>A0A7W6LV88</accession>
<organism evidence="2 3">
    <name type="scientific">Sphingobium scionense</name>
    <dbReference type="NCBI Taxonomy" id="1404341"/>
    <lineage>
        <taxon>Bacteria</taxon>
        <taxon>Pseudomonadati</taxon>
        <taxon>Pseudomonadota</taxon>
        <taxon>Alphaproteobacteria</taxon>
        <taxon>Sphingomonadales</taxon>
        <taxon>Sphingomonadaceae</taxon>
        <taxon>Sphingobium</taxon>
    </lineage>
</organism>
<dbReference type="Gene3D" id="3.40.50.2000">
    <property type="entry name" value="Glycogen Phosphorylase B"/>
    <property type="match status" value="2"/>
</dbReference>
<name>A0A7W6LV88_9SPHN</name>
<evidence type="ECO:0000313" key="3">
    <source>
        <dbReference type="Proteomes" id="UP000590524"/>
    </source>
</evidence>
<proteinExistence type="predicted"/>
<dbReference type="GO" id="GO:0016757">
    <property type="term" value="F:glycosyltransferase activity"/>
    <property type="evidence" value="ECO:0007669"/>
    <property type="project" value="InterPro"/>
</dbReference>
<dbReference type="Proteomes" id="UP000590524">
    <property type="component" value="Unassembled WGS sequence"/>
</dbReference>
<evidence type="ECO:0000259" key="1">
    <source>
        <dbReference type="Pfam" id="PF00534"/>
    </source>
</evidence>
<keyword evidence="3" id="KW-1185">Reference proteome</keyword>
<comment type="caution">
    <text evidence="2">The sequence shown here is derived from an EMBL/GenBank/DDBJ whole genome shotgun (WGS) entry which is preliminary data.</text>
</comment>
<dbReference type="Pfam" id="PF00534">
    <property type="entry name" value="Glycos_transf_1"/>
    <property type="match status" value="1"/>
</dbReference>
<dbReference type="InterPro" id="IPR001296">
    <property type="entry name" value="Glyco_trans_1"/>
</dbReference>
<sequence>MGDERLLEATPGTCGLWVYGAIPPEPAGGVSTFVERLVHTKSINVEGVIDPYFGKKNKVDVRHVVAKSSKLKDRFIVFLQLLTVRDRQLLINASNPHAIIYLYPFLLGRKRETFLILHHGNLRIKGVLEWIFRKAIDQYSFVGCLSEDQRNFYISKKIIDDKLILVNNYIPAIKQESIISSTKLDQVINWINKGQGSIVISSGYAHEFYHHDWLLDALNDSSDFEDVRYIVCCYGPMTPFLDTLRAKASGLKQALVIHGLNPAEFDYVLELADVYVRASDVDSFGIAAWDAAAKGAAVVASNVCERPPEAIVHPKGNRRAFLASLRAALALHPREQKEIKGVKNRVNIESFLKLKYFNETKK</sequence>
<evidence type="ECO:0000313" key="2">
    <source>
        <dbReference type="EMBL" id="MBB4151096.1"/>
    </source>
</evidence>
<gene>
    <name evidence="2" type="ORF">GGQ90_004908</name>
</gene>
<dbReference type="EMBL" id="JACIEU010000030">
    <property type="protein sequence ID" value="MBB4151096.1"/>
    <property type="molecule type" value="Genomic_DNA"/>
</dbReference>